<dbReference type="InterPro" id="IPR006073">
    <property type="entry name" value="GTP-bd"/>
</dbReference>
<keyword evidence="5" id="KW-0342">GTP-binding</keyword>
<proteinExistence type="predicted"/>
<dbReference type="PROSITE" id="PS51721">
    <property type="entry name" value="G_CP"/>
    <property type="match status" value="1"/>
</dbReference>
<dbReference type="GO" id="GO:0005829">
    <property type="term" value="C:cytosol"/>
    <property type="evidence" value="ECO:0007669"/>
    <property type="project" value="TreeGrafter"/>
</dbReference>
<keyword evidence="3" id="KW-0547">Nucleotide-binding</keyword>
<dbReference type="InterPro" id="IPR030378">
    <property type="entry name" value="G_CP_dom"/>
</dbReference>
<feature type="domain" description="CP-type G" evidence="7">
    <location>
        <begin position="161"/>
        <end position="423"/>
    </location>
</feature>
<evidence type="ECO:0000256" key="1">
    <source>
        <dbReference type="ARBA" id="ARBA00004496"/>
    </source>
</evidence>
<dbReference type="PANTHER" id="PTHR45709">
    <property type="entry name" value="LARGE SUBUNIT GTPASE 1 HOMOLOG-RELATED"/>
    <property type="match status" value="1"/>
</dbReference>
<dbReference type="InterPro" id="IPR043358">
    <property type="entry name" value="GNL1-like"/>
</dbReference>
<feature type="region of interest" description="Disordered" evidence="6">
    <location>
        <begin position="264"/>
        <end position="330"/>
    </location>
</feature>
<evidence type="ECO:0000256" key="4">
    <source>
        <dbReference type="ARBA" id="ARBA00022801"/>
    </source>
</evidence>
<dbReference type="Proteomes" id="UP001213000">
    <property type="component" value="Unassembled WGS sequence"/>
</dbReference>
<name>A0AAD5W1P2_9AGAR</name>
<keyword evidence="4" id="KW-0378">Hydrolase</keyword>
<evidence type="ECO:0000256" key="6">
    <source>
        <dbReference type="SAM" id="MobiDB-lite"/>
    </source>
</evidence>
<dbReference type="GO" id="GO:0000054">
    <property type="term" value="P:ribosomal subunit export from nucleus"/>
    <property type="evidence" value="ECO:0007669"/>
    <property type="project" value="TreeGrafter"/>
</dbReference>
<feature type="region of interest" description="Disordered" evidence="6">
    <location>
        <begin position="627"/>
        <end position="672"/>
    </location>
</feature>
<gene>
    <name evidence="8" type="ORF">NP233_g738</name>
</gene>
<dbReference type="EMBL" id="JANIEX010000022">
    <property type="protein sequence ID" value="KAJ3575999.1"/>
    <property type="molecule type" value="Genomic_DNA"/>
</dbReference>
<dbReference type="CDD" id="cd01857">
    <property type="entry name" value="HSR1_MMR1"/>
    <property type="match status" value="1"/>
</dbReference>
<dbReference type="PANTHER" id="PTHR45709:SF2">
    <property type="entry name" value="LARGE SUBUNIT GTPASE 1 HOMOLOG"/>
    <property type="match status" value="1"/>
</dbReference>
<evidence type="ECO:0000256" key="3">
    <source>
        <dbReference type="ARBA" id="ARBA00022741"/>
    </source>
</evidence>
<organism evidence="8 9">
    <name type="scientific">Leucocoprinus birnbaumii</name>
    <dbReference type="NCBI Taxonomy" id="56174"/>
    <lineage>
        <taxon>Eukaryota</taxon>
        <taxon>Fungi</taxon>
        <taxon>Dikarya</taxon>
        <taxon>Basidiomycota</taxon>
        <taxon>Agaricomycotina</taxon>
        <taxon>Agaricomycetes</taxon>
        <taxon>Agaricomycetidae</taxon>
        <taxon>Agaricales</taxon>
        <taxon>Agaricineae</taxon>
        <taxon>Agaricaceae</taxon>
        <taxon>Leucocoprinus</taxon>
    </lineage>
</organism>
<reference evidence="8" key="1">
    <citation type="submission" date="2022-07" db="EMBL/GenBank/DDBJ databases">
        <title>Genome Sequence of Leucocoprinus birnbaumii.</title>
        <authorList>
            <person name="Buettner E."/>
        </authorList>
    </citation>
    <scope>NUCLEOTIDE SEQUENCE</scope>
    <source>
        <strain evidence="8">VT141</strain>
    </source>
</reference>
<evidence type="ECO:0000313" key="9">
    <source>
        <dbReference type="Proteomes" id="UP001213000"/>
    </source>
</evidence>
<comment type="subcellular location">
    <subcellularLocation>
        <location evidence="1">Cytoplasm</location>
    </subcellularLocation>
</comment>
<feature type="region of interest" description="Disordered" evidence="6">
    <location>
        <begin position="1"/>
        <end position="21"/>
    </location>
</feature>
<dbReference type="Pfam" id="PF01926">
    <property type="entry name" value="MMR_HSR1"/>
    <property type="match status" value="1"/>
</dbReference>
<dbReference type="SUPFAM" id="SSF52540">
    <property type="entry name" value="P-loop containing nucleoside triphosphate hydrolases"/>
    <property type="match status" value="1"/>
</dbReference>
<dbReference type="GO" id="GO:0003924">
    <property type="term" value="F:GTPase activity"/>
    <property type="evidence" value="ECO:0007669"/>
    <property type="project" value="InterPro"/>
</dbReference>
<keyword evidence="9" id="KW-1185">Reference proteome</keyword>
<evidence type="ECO:0000256" key="2">
    <source>
        <dbReference type="ARBA" id="ARBA00022490"/>
    </source>
</evidence>
<protein>
    <recommendedName>
        <fullName evidence="7">CP-type G domain-containing protein</fullName>
    </recommendedName>
</protein>
<keyword evidence="2" id="KW-0963">Cytoplasm</keyword>
<dbReference type="AlphaFoldDB" id="A0AAD5W1P2"/>
<evidence type="ECO:0000313" key="8">
    <source>
        <dbReference type="EMBL" id="KAJ3575999.1"/>
    </source>
</evidence>
<dbReference type="GO" id="GO:0005525">
    <property type="term" value="F:GTP binding"/>
    <property type="evidence" value="ECO:0007669"/>
    <property type="project" value="UniProtKB-KW"/>
</dbReference>
<feature type="compositionally biased region" description="Acidic residues" evidence="6">
    <location>
        <begin position="302"/>
        <end position="328"/>
    </location>
</feature>
<evidence type="ECO:0000256" key="5">
    <source>
        <dbReference type="ARBA" id="ARBA00023134"/>
    </source>
</evidence>
<evidence type="ECO:0000259" key="7">
    <source>
        <dbReference type="PROSITE" id="PS51721"/>
    </source>
</evidence>
<comment type="caution">
    <text evidence="8">The sequence shown here is derived from an EMBL/GenBank/DDBJ whole genome shotgun (WGS) entry which is preliminary data.</text>
</comment>
<feature type="compositionally biased region" description="Basic residues" evidence="6">
    <location>
        <begin position="652"/>
        <end position="663"/>
    </location>
</feature>
<dbReference type="Gene3D" id="3.40.50.300">
    <property type="entry name" value="P-loop containing nucleotide triphosphate hydrolases"/>
    <property type="match status" value="1"/>
</dbReference>
<sequence>MPPKRDQNPSGLGRAIINRKVKDARRMQETGNYSVDVDTTSKLKSVTQERDLEEFFSTADLAGADFTAERRNVKIIQQSVGSSQNPYLLTEQEEESVLKKQAANRQRLRVPRRPPWTKSMTSAQLDRQEKAAFLEWRRGLAELQEAEGFLLTPFERNIEVWRQLWRVLERSHLIVQIVDARNPLRFRCEDLEDYIRDVEGPEGEAGTGKTKRKSLLLINKSDLLTAQQRCLWADYFDSRGIRYAFFSAANSAALQQARREALEAATTVANEGKHDVDEPTPTEGSTANEDDHQTQIPTPPESDAEGDEIEDSSSDEDYFSAEEEDEFSQDPRARVLTVLELEDLLLREAPPLSDFVDASGKAPTKLSVGLVGYPNVGKSSTINSLLGEKKVSVSSTPGKTKHFQTIHLSDAIILCDCPGLVFPQFATTKADLICDGVLPIDQMREYTAPISLVTKRIPKEILEAVYGLSIKLRAVEDGGDGRITGQDLLIAYAIARGYMRSSQGNPDEARAARYILKDYVNAKLLFCHPPPGTNDDSFNEKTRQIALSRAAGKKKAPVTRVGKDSDTFILPTDATSSLPVRSSGVKSSAIDDDFFGRDSLASRPMIKGRNKAAQGFSRAKFYPHQNAVADDGTPLDSRSSRIASVLENAGSGKKHHKKMKREKQRSGKGYDL</sequence>
<dbReference type="InterPro" id="IPR027417">
    <property type="entry name" value="P-loop_NTPase"/>
</dbReference>
<accession>A0AAD5W1P2</accession>